<dbReference type="GeneID" id="26634522"/>
<evidence type="ECO:0000313" key="2">
    <source>
        <dbReference type="Proteomes" id="UP000202583"/>
    </source>
</evidence>
<organism evidence="1 2">
    <name type="scientific">Ralstonia phage RSF1</name>
    <dbReference type="NCBI Taxonomy" id="1689679"/>
    <lineage>
        <taxon>Viruses</taxon>
        <taxon>Duplodnaviria</taxon>
        <taxon>Heunggongvirae</taxon>
        <taxon>Uroviricota</taxon>
        <taxon>Caudoviricetes</taxon>
        <taxon>Chimalliviridae</taxon>
        <taxon>Chiangmaivirus</taxon>
        <taxon>Chiangmaivirus RSF1</taxon>
    </lineage>
</organism>
<accession>A0A0K2QQN1</accession>
<dbReference type="Proteomes" id="UP000202583">
    <property type="component" value="Segment"/>
</dbReference>
<keyword evidence="2" id="KW-1185">Reference proteome</keyword>
<evidence type="ECO:0000313" key="1">
    <source>
        <dbReference type="EMBL" id="BAS04853.2"/>
    </source>
</evidence>
<reference evidence="1 2" key="1">
    <citation type="submission" date="2015-07" db="EMBL/GenBank/DDBJ databases">
        <title>Two Asian jumbo phage RSL2 and RSF1 infecting the phytopathogen Ralstonia solanacearum share common features related to the phi-KZ-like phages.</title>
        <authorList>
            <person name="Kawasaki T."/>
            <person name="Fujie M."/>
            <person name="Chatchawankanphanich O."/>
            <person name="Ogata H."/>
            <person name="Yamada T."/>
        </authorList>
    </citation>
    <scope>NUCLEOTIDE SEQUENCE [LARGE SCALE GENOMIC DNA]</scope>
    <source>
        <strain evidence="1 2">RSF1</strain>
    </source>
</reference>
<dbReference type="KEGG" id="vg:26634522"/>
<sequence>MWKHVSQIFIKQAGAWKQVKQGWIKSGGIWKQFYAWATTVAIPTVMYVVSSNNGGTETAMATLSTPYPDHGGFISSIGMDTQYNSGTGNTDSWSYELQFQTSQPAPTWTGNFKVTNLNTGVSVILAANTAYDWRTVVVNPGSVGFPANPYEGWIRQGATDTFRFEEA</sequence>
<dbReference type="EMBL" id="AP014927">
    <property type="protein sequence ID" value="BAS04853.2"/>
    <property type="molecule type" value="Genomic_DNA"/>
</dbReference>
<proteinExistence type="predicted"/>
<name>A0A0K2QQN1_9CAUD</name>
<dbReference type="RefSeq" id="YP_009207865.2">
    <property type="nucleotide sequence ID" value="NC_028899.1"/>
</dbReference>
<protein>
    <submittedName>
        <fullName evidence="1">Uncharacterized protein</fullName>
    </submittedName>
</protein>